<gene>
    <name evidence="4" type="ORF">ACFPPA_07355</name>
</gene>
<evidence type="ECO:0000259" key="3">
    <source>
        <dbReference type="Pfam" id="PF00685"/>
    </source>
</evidence>
<evidence type="ECO:0000313" key="5">
    <source>
        <dbReference type="Proteomes" id="UP001596114"/>
    </source>
</evidence>
<organism evidence="4 5">
    <name type="scientific">Rhodanobacter ginsengisoli</name>
    <dbReference type="NCBI Taxonomy" id="418646"/>
    <lineage>
        <taxon>Bacteria</taxon>
        <taxon>Pseudomonadati</taxon>
        <taxon>Pseudomonadota</taxon>
        <taxon>Gammaproteobacteria</taxon>
        <taxon>Lysobacterales</taxon>
        <taxon>Rhodanobacteraceae</taxon>
        <taxon>Rhodanobacter</taxon>
    </lineage>
</organism>
<dbReference type="InterPro" id="IPR027417">
    <property type="entry name" value="P-loop_NTPase"/>
</dbReference>
<dbReference type="EMBL" id="JBHSNF010000001">
    <property type="protein sequence ID" value="MFC5525557.1"/>
    <property type="molecule type" value="Genomic_DNA"/>
</dbReference>
<protein>
    <submittedName>
        <fullName evidence="4">Sulfotransferase domain-containing protein</fullName>
    </submittedName>
</protein>
<dbReference type="Proteomes" id="UP001596114">
    <property type="component" value="Unassembled WGS sequence"/>
</dbReference>
<dbReference type="SUPFAM" id="SSF52540">
    <property type="entry name" value="P-loop containing nucleoside triphosphate hydrolases"/>
    <property type="match status" value="1"/>
</dbReference>
<name>A0ABW0QPN0_9GAMM</name>
<keyword evidence="2" id="KW-0808">Transferase</keyword>
<dbReference type="Pfam" id="PF00685">
    <property type="entry name" value="Sulfotransfer_1"/>
    <property type="match status" value="1"/>
</dbReference>
<feature type="domain" description="Sulfotransferase" evidence="3">
    <location>
        <begin position="5"/>
        <end position="272"/>
    </location>
</feature>
<dbReference type="PANTHER" id="PTHR11783">
    <property type="entry name" value="SULFOTRANSFERASE SULT"/>
    <property type="match status" value="1"/>
</dbReference>
<evidence type="ECO:0000313" key="4">
    <source>
        <dbReference type="EMBL" id="MFC5525557.1"/>
    </source>
</evidence>
<reference evidence="5" key="1">
    <citation type="journal article" date="2019" name="Int. J. Syst. Evol. Microbiol.">
        <title>The Global Catalogue of Microorganisms (GCM) 10K type strain sequencing project: providing services to taxonomists for standard genome sequencing and annotation.</title>
        <authorList>
            <consortium name="The Broad Institute Genomics Platform"/>
            <consortium name="The Broad Institute Genome Sequencing Center for Infectious Disease"/>
            <person name="Wu L."/>
            <person name="Ma J."/>
        </authorList>
    </citation>
    <scope>NUCLEOTIDE SEQUENCE [LARGE SCALE GENOMIC DNA]</scope>
    <source>
        <strain evidence="5">CGMCC 1.16619</strain>
    </source>
</reference>
<dbReference type="InterPro" id="IPR000863">
    <property type="entry name" value="Sulfotransferase_dom"/>
</dbReference>
<comment type="caution">
    <text evidence="4">The sequence shown here is derived from an EMBL/GenBank/DDBJ whole genome shotgun (WGS) entry which is preliminary data.</text>
</comment>
<evidence type="ECO:0000256" key="1">
    <source>
        <dbReference type="ARBA" id="ARBA00005771"/>
    </source>
</evidence>
<accession>A0ABW0QPN0</accession>
<sequence length="278" mass="31146">MGNIVWLASYPKSGNTWLRAFLANFIANRADPVPLDELSNYAEDEANPDLFGALAGRPSSSLDISEIAALRPAVHAAIAERSAGTRFVKTHNMAGSFDGHPLHNMQVTAGAIYVVRNPLDVAISMTHHFGIDTDAAIERLGNESVATANDELFVSQILGSWSMHAQSWADIRHDRVLVVRYEDMIEKPVKTFVKIAKLVSAGQDRARIERAIRHADFRSLAAMEKQHGFIEASDTGARFFRRGRHNEWRELLTREQVQRVVARHREQMQRFGYVPAGY</sequence>
<comment type="similarity">
    <text evidence="1">Belongs to the sulfotransferase 1 family.</text>
</comment>
<dbReference type="Gene3D" id="3.40.50.300">
    <property type="entry name" value="P-loop containing nucleotide triphosphate hydrolases"/>
    <property type="match status" value="1"/>
</dbReference>
<keyword evidence="5" id="KW-1185">Reference proteome</keyword>
<evidence type="ECO:0000256" key="2">
    <source>
        <dbReference type="ARBA" id="ARBA00022679"/>
    </source>
</evidence>
<dbReference type="RefSeq" id="WP_377318752.1">
    <property type="nucleotide sequence ID" value="NZ_JBHSNF010000001.1"/>
</dbReference>
<proteinExistence type="inferred from homology"/>